<dbReference type="GO" id="GO:0030313">
    <property type="term" value="C:cell envelope"/>
    <property type="evidence" value="ECO:0007669"/>
    <property type="project" value="UniProtKB-SubCell"/>
</dbReference>
<dbReference type="PANTHER" id="PTHR42838:SF2">
    <property type="entry name" value="NITROUS-OXIDE REDUCTASE"/>
    <property type="match status" value="1"/>
</dbReference>
<dbReference type="AlphaFoldDB" id="A0A7C1JN99"/>
<dbReference type="GO" id="GO:0004129">
    <property type="term" value="F:cytochrome-c oxidase activity"/>
    <property type="evidence" value="ECO:0007669"/>
    <property type="project" value="InterPro"/>
</dbReference>
<feature type="domain" description="Cytochrome oxidase subunit II copper A binding" evidence="4">
    <location>
        <begin position="92"/>
        <end position="183"/>
    </location>
</feature>
<dbReference type="CDD" id="cd13917">
    <property type="entry name" value="CuRO_HCO_II_like_4"/>
    <property type="match status" value="1"/>
</dbReference>
<dbReference type="InterPro" id="IPR001505">
    <property type="entry name" value="Copper_CuA"/>
</dbReference>
<dbReference type="Pfam" id="PF00116">
    <property type="entry name" value="COX2"/>
    <property type="match status" value="1"/>
</dbReference>
<gene>
    <name evidence="5" type="ORF">ENP47_00765</name>
</gene>
<keyword evidence="2" id="KW-0479">Metal-binding</keyword>
<dbReference type="InterPro" id="IPR051403">
    <property type="entry name" value="NosZ/Cyto_c_oxidase_sub2"/>
</dbReference>
<protein>
    <submittedName>
        <fullName evidence="5">Cytochrome C oxidase subunit II</fullName>
    </submittedName>
</protein>
<evidence type="ECO:0000256" key="2">
    <source>
        <dbReference type="ARBA" id="ARBA00022723"/>
    </source>
</evidence>
<dbReference type="GO" id="GO:0016020">
    <property type="term" value="C:membrane"/>
    <property type="evidence" value="ECO:0007669"/>
    <property type="project" value="InterPro"/>
</dbReference>
<evidence type="ECO:0000256" key="3">
    <source>
        <dbReference type="ARBA" id="ARBA00023008"/>
    </source>
</evidence>
<reference evidence="5" key="1">
    <citation type="journal article" date="2020" name="mSystems">
        <title>Genome- and Community-Level Interaction Insights into Carbon Utilization and Element Cycling Functions of Hydrothermarchaeota in Hydrothermal Sediment.</title>
        <authorList>
            <person name="Zhou Z."/>
            <person name="Liu Y."/>
            <person name="Xu W."/>
            <person name="Pan J."/>
            <person name="Luo Z.H."/>
            <person name="Li M."/>
        </authorList>
    </citation>
    <scope>NUCLEOTIDE SEQUENCE [LARGE SCALE GENOMIC DNA]</scope>
    <source>
        <strain evidence="5">SpSt-222</strain>
    </source>
</reference>
<accession>A0A7C1JN99</accession>
<dbReference type="GO" id="GO:0005507">
    <property type="term" value="F:copper ion binding"/>
    <property type="evidence" value="ECO:0007669"/>
    <property type="project" value="InterPro"/>
</dbReference>
<dbReference type="PROSITE" id="PS00078">
    <property type="entry name" value="COX2"/>
    <property type="match status" value="1"/>
</dbReference>
<keyword evidence="3" id="KW-0186">Copper</keyword>
<dbReference type="Gene3D" id="2.60.40.420">
    <property type="entry name" value="Cupredoxins - blue copper proteins"/>
    <property type="match status" value="1"/>
</dbReference>
<dbReference type="SUPFAM" id="SSF49503">
    <property type="entry name" value="Cupredoxins"/>
    <property type="match status" value="1"/>
</dbReference>
<evidence type="ECO:0000256" key="1">
    <source>
        <dbReference type="ARBA" id="ARBA00004196"/>
    </source>
</evidence>
<evidence type="ECO:0000259" key="4">
    <source>
        <dbReference type="PROSITE" id="PS50857"/>
    </source>
</evidence>
<comment type="caution">
    <text evidence="5">The sequence shown here is derived from an EMBL/GenBank/DDBJ whole genome shotgun (WGS) entry which is preliminary data.</text>
</comment>
<dbReference type="EMBL" id="DSJL01000001">
    <property type="protein sequence ID" value="HEF64136.1"/>
    <property type="molecule type" value="Genomic_DNA"/>
</dbReference>
<proteinExistence type="predicted"/>
<dbReference type="PROSITE" id="PS50857">
    <property type="entry name" value="COX2_CUA"/>
    <property type="match status" value="1"/>
</dbReference>
<name>A0A7C1JN99_THERO</name>
<organism evidence="5">
    <name type="scientific">Thermomicrobium roseum</name>
    <dbReference type="NCBI Taxonomy" id="500"/>
    <lineage>
        <taxon>Bacteria</taxon>
        <taxon>Pseudomonadati</taxon>
        <taxon>Thermomicrobiota</taxon>
        <taxon>Thermomicrobia</taxon>
        <taxon>Thermomicrobiales</taxon>
        <taxon>Thermomicrobiaceae</taxon>
        <taxon>Thermomicrobium</taxon>
    </lineage>
</organism>
<sequence>MASRVSALAKPRGVWWEGLGRDERLWVWLTVIWGIAMFLMIAFVWPLIGEEQNRLHAYRVDPATFASQAEAFIQQYQIGQRDGVPVVAPPPGGDVYLDARAFAWQPVIQLKRGETYRFLISSRDVQHGFSLVMPPHSINVQVLPGYVTVLELTPEKTGEFPLICNEYCGLGHHLMIGRIIVTE</sequence>
<evidence type="ECO:0000313" key="5">
    <source>
        <dbReference type="EMBL" id="HEF64136.1"/>
    </source>
</evidence>
<dbReference type="InterPro" id="IPR008972">
    <property type="entry name" value="Cupredoxin"/>
</dbReference>
<comment type="subcellular location">
    <subcellularLocation>
        <location evidence="1">Cell envelope</location>
    </subcellularLocation>
</comment>
<dbReference type="PANTHER" id="PTHR42838">
    <property type="entry name" value="CYTOCHROME C OXIDASE SUBUNIT II"/>
    <property type="match status" value="1"/>
</dbReference>
<dbReference type="InterPro" id="IPR002429">
    <property type="entry name" value="CcO_II-like_C"/>
</dbReference>